<reference evidence="12" key="1">
    <citation type="submission" date="2016-10" db="EMBL/GenBank/DDBJ databases">
        <authorList>
            <person name="Varghese N."/>
            <person name="Submissions S."/>
        </authorList>
    </citation>
    <scope>NUCLEOTIDE SEQUENCE [LARGE SCALE GENOMIC DNA]</scope>
    <source>
        <strain evidence="12">DSM 24213</strain>
    </source>
</reference>
<evidence type="ECO:0000256" key="3">
    <source>
        <dbReference type="ARBA" id="ARBA00022692"/>
    </source>
</evidence>
<keyword evidence="9" id="KW-0407">Ion channel</keyword>
<keyword evidence="2" id="KW-0813">Transport</keyword>
<dbReference type="Gene3D" id="1.10.3080.10">
    <property type="entry name" value="Clc chloride channel"/>
    <property type="match status" value="1"/>
</dbReference>
<organism evidence="11 12">
    <name type="scientific">Halopseudomonas yangmingensis</name>
    <dbReference type="NCBI Taxonomy" id="1720063"/>
    <lineage>
        <taxon>Bacteria</taxon>
        <taxon>Pseudomonadati</taxon>
        <taxon>Pseudomonadota</taxon>
        <taxon>Gammaproteobacteria</taxon>
        <taxon>Pseudomonadales</taxon>
        <taxon>Pseudomonadaceae</taxon>
        <taxon>Halopseudomonas</taxon>
    </lineage>
</organism>
<keyword evidence="6 10" id="KW-0472">Membrane</keyword>
<keyword evidence="8" id="KW-0868">Chloride</keyword>
<keyword evidence="4 10" id="KW-1133">Transmembrane helix</keyword>
<dbReference type="CDD" id="cd00400">
    <property type="entry name" value="Voltage_gated_ClC"/>
    <property type="match status" value="1"/>
</dbReference>
<dbReference type="GO" id="GO:0005254">
    <property type="term" value="F:chloride channel activity"/>
    <property type="evidence" value="ECO:0007669"/>
    <property type="project" value="UniProtKB-KW"/>
</dbReference>
<dbReference type="PANTHER" id="PTHR43427">
    <property type="entry name" value="CHLORIDE CHANNEL PROTEIN CLC-E"/>
    <property type="match status" value="1"/>
</dbReference>
<evidence type="ECO:0000256" key="6">
    <source>
        <dbReference type="ARBA" id="ARBA00023136"/>
    </source>
</evidence>
<keyword evidence="12" id="KW-1185">Reference proteome</keyword>
<dbReference type="Proteomes" id="UP000243629">
    <property type="component" value="Unassembled WGS sequence"/>
</dbReference>
<evidence type="ECO:0000256" key="8">
    <source>
        <dbReference type="ARBA" id="ARBA00023214"/>
    </source>
</evidence>
<dbReference type="PANTHER" id="PTHR43427:SF6">
    <property type="entry name" value="CHLORIDE CHANNEL PROTEIN CLC-E"/>
    <property type="match status" value="1"/>
</dbReference>
<sequence>MRLPQPDLERFRQRLASLDALPQLCLLGLVSGLLAGLLMVAFRMLLQLGATLWLADGNPEAFEQLSPELRSLLPLLAVLLIGIWLWRQPSAGRRIGISHVIERLTLHQGRFPLRNWLTQWWVGLLSVLGGLSAGREGPAIHLGAAAASGLGASLRLPNNSLRVLTACGAAAGISASFNTPIAGVIFAMEVVMMEYTMLGFMPVILASFTAALVTQLVYGPQPAFSIPGMQLESLWNLPWIVVGALLVGILAALFVRIAHSTRPTIAPIWLRFCMAGLLTAGVAWWYPQVQGMGYDSLQLMLDHQLPLQILLVLALGKLLLTAITVACGVPVSIIGPILVIGGAIGALTALLAASLMPEQAASAAVFVTLGMAAMMGAVLQAPLAALMAILELTHSPSMIMPGMLAVVIAGLTARQLGCRGFFATGSLMEAREKPLIQVLSRLSVAAAMQRNFETTPRQIDRAQATALLASNPGWLLVERDNQQAPRIALQAAALSHWLTAHSDSQDETTSEPLIDLLELPGQRLELQSVDIQSTLAEAWQRLQAEDVDALYVEQAHPRRPARIVGLLTSADMERHY</sequence>
<dbReference type="PRINTS" id="PR00762">
    <property type="entry name" value="CLCHANNEL"/>
</dbReference>
<feature type="transmembrane region" description="Helical" evidence="10">
    <location>
        <begin position="69"/>
        <end position="86"/>
    </location>
</feature>
<feature type="transmembrane region" description="Helical" evidence="10">
    <location>
        <begin position="195"/>
        <end position="217"/>
    </location>
</feature>
<dbReference type="GO" id="GO:0034707">
    <property type="term" value="C:chloride channel complex"/>
    <property type="evidence" value="ECO:0007669"/>
    <property type="project" value="UniProtKB-KW"/>
</dbReference>
<comment type="subcellular location">
    <subcellularLocation>
        <location evidence="1">Membrane</location>
        <topology evidence="1">Multi-pass membrane protein</topology>
    </subcellularLocation>
</comment>
<feature type="transmembrane region" description="Helical" evidence="10">
    <location>
        <begin position="363"/>
        <end position="390"/>
    </location>
</feature>
<feature type="transmembrane region" description="Helical" evidence="10">
    <location>
        <begin position="268"/>
        <end position="287"/>
    </location>
</feature>
<dbReference type="OrthoDB" id="9767361at2"/>
<dbReference type="Pfam" id="PF00654">
    <property type="entry name" value="Voltage_CLC"/>
    <property type="match status" value="1"/>
</dbReference>
<feature type="transmembrane region" description="Helical" evidence="10">
    <location>
        <begin position="336"/>
        <end position="357"/>
    </location>
</feature>
<keyword evidence="3 10" id="KW-0812">Transmembrane</keyword>
<dbReference type="AlphaFoldDB" id="A0A1I4SRU7"/>
<evidence type="ECO:0000313" key="11">
    <source>
        <dbReference type="EMBL" id="SFM67097.1"/>
    </source>
</evidence>
<dbReference type="SUPFAM" id="SSF81340">
    <property type="entry name" value="Clc chloride channel"/>
    <property type="match status" value="1"/>
</dbReference>
<keyword evidence="7" id="KW-0869">Chloride channel</keyword>
<feature type="transmembrane region" description="Helical" evidence="10">
    <location>
        <begin position="21"/>
        <end position="46"/>
    </location>
</feature>
<dbReference type="InterPro" id="IPR014743">
    <property type="entry name" value="Cl-channel_core"/>
</dbReference>
<evidence type="ECO:0000256" key="7">
    <source>
        <dbReference type="ARBA" id="ARBA00023173"/>
    </source>
</evidence>
<protein>
    <submittedName>
        <fullName evidence="11">H+/Cl-antiporter ClcA</fullName>
    </submittedName>
</protein>
<feature type="transmembrane region" description="Helical" evidence="10">
    <location>
        <begin position="237"/>
        <end position="256"/>
    </location>
</feature>
<proteinExistence type="predicted"/>
<evidence type="ECO:0000256" key="5">
    <source>
        <dbReference type="ARBA" id="ARBA00023065"/>
    </source>
</evidence>
<accession>A0A1I4SRU7</accession>
<feature type="transmembrane region" description="Helical" evidence="10">
    <location>
        <begin position="307"/>
        <end position="329"/>
    </location>
</feature>
<gene>
    <name evidence="11" type="ORF">SAMN05216217_11136</name>
</gene>
<dbReference type="EMBL" id="FOUI01000011">
    <property type="protein sequence ID" value="SFM67097.1"/>
    <property type="molecule type" value="Genomic_DNA"/>
</dbReference>
<evidence type="ECO:0000256" key="4">
    <source>
        <dbReference type="ARBA" id="ARBA00022989"/>
    </source>
</evidence>
<evidence type="ECO:0000256" key="9">
    <source>
        <dbReference type="ARBA" id="ARBA00023303"/>
    </source>
</evidence>
<dbReference type="InterPro" id="IPR001807">
    <property type="entry name" value="ClC"/>
</dbReference>
<dbReference type="STRING" id="1720063.SAMN05216217_11136"/>
<evidence type="ECO:0000313" key="12">
    <source>
        <dbReference type="Proteomes" id="UP000243629"/>
    </source>
</evidence>
<evidence type="ECO:0000256" key="10">
    <source>
        <dbReference type="SAM" id="Phobius"/>
    </source>
</evidence>
<dbReference type="RefSeq" id="WP_093476650.1">
    <property type="nucleotide sequence ID" value="NZ_FOUI01000011.1"/>
</dbReference>
<keyword evidence="5" id="KW-0406">Ion transport</keyword>
<evidence type="ECO:0000256" key="1">
    <source>
        <dbReference type="ARBA" id="ARBA00004141"/>
    </source>
</evidence>
<name>A0A1I4SRU7_9GAMM</name>
<dbReference type="InterPro" id="IPR050368">
    <property type="entry name" value="ClC-type_chloride_channel"/>
</dbReference>
<evidence type="ECO:0000256" key="2">
    <source>
        <dbReference type="ARBA" id="ARBA00022448"/>
    </source>
</evidence>